<accession>J0R7E1</accession>
<organism evidence="2 3">
    <name type="scientific">Bartonella tamiae Th239</name>
    <dbReference type="NCBI Taxonomy" id="1094558"/>
    <lineage>
        <taxon>Bacteria</taxon>
        <taxon>Pseudomonadati</taxon>
        <taxon>Pseudomonadota</taxon>
        <taxon>Alphaproteobacteria</taxon>
        <taxon>Hyphomicrobiales</taxon>
        <taxon>Bartonellaceae</taxon>
        <taxon>Bartonella</taxon>
    </lineage>
</organism>
<keyword evidence="1" id="KW-0812">Transmembrane</keyword>
<dbReference type="Proteomes" id="UP000008952">
    <property type="component" value="Unassembled WGS sequence"/>
</dbReference>
<dbReference type="HOGENOM" id="CLU_3022737_0_0_5"/>
<evidence type="ECO:0000256" key="1">
    <source>
        <dbReference type="SAM" id="Phobius"/>
    </source>
</evidence>
<keyword evidence="3" id="KW-1185">Reference proteome</keyword>
<keyword evidence="1" id="KW-0472">Membrane</keyword>
<gene>
    <name evidence="2" type="ORF">ME5_00033</name>
</gene>
<reference evidence="2 3" key="1">
    <citation type="submission" date="2012-03" db="EMBL/GenBank/DDBJ databases">
        <title>The Genome Sequence of Bartonella tamiae Th239.</title>
        <authorList>
            <consortium name="The Broad Institute Genome Sequencing Platform"/>
            <consortium name="The Broad Institute Genome Sequencing Center for Infectious Disease"/>
            <person name="Feldgarden M."/>
            <person name="Kirby J."/>
            <person name="Kosoy M."/>
            <person name="Birtles R."/>
            <person name="Probert W.S."/>
            <person name="Chiaraviglio L."/>
            <person name="Young S.K."/>
            <person name="Zeng Q."/>
            <person name="Gargeya S."/>
            <person name="Fitzgerald M."/>
            <person name="Haas B."/>
            <person name="Abouelleil A."/>
            <person name="Alvarado L."/>
            <person name="Arachchi H.M."/>
            <person name="Berlin A."/>
            <person name="Chapman S.B."/>
            <person name="Gearin G."/>
            <person name="Goldberg J."/>
            <person name="Griggs A."/>
            <person name="Gujja S."/>
            <person name="Hansen M."/>
            <person name="Heiman D."/>
            <person name="Howarth C."/>
            <person name="Larimer J."/>
            <person name="Lui A."/>
            <person name="MacDonald P.J.P."/>
            <person name="McCowen C."/>
            <person name="Montmayeur A."/>
            <person name="Murphy C."/>
            <person name="Neiman D."/>
            <person name="Pearson M."/>
            <person name="Priest M."/>
            <person name="Roberts A."/>
            <person name="Saif S."/>
            <person name="Shea T."/>
            <person name="Sisk P."/>
            <person name="Stolte C."/>
            <person name="Sykes S."/>
            <person name="Wortman J."/>
            <person name="Nusbaum C."/>
            <person name="Birren B."/>
        </authorList>
    </citation>
    <scope>NUCLEOTIDE SEQUENCE [LARGE SCALE GENOMIC DNA]</scope>
    <source>
        <strain evidence="2 3">Th239</strain>
    </source>
</reference>
<evidence type="ECO:0000313" key="3">
    <source>
        <dbReference type="Proteomes" id="UP000008952"/>
    </source>
</evidence>
<dbReference type="STRING" id="1094558.ME5_00033"/>
<sequence length="55" mass="6210">MKRYAILTLASFGFSFLFTTLLVTVGDKENAAHVMTGSFFCIPSTIAIMYFMEEF</sequence>
<comment type="caution">
    <text evidence="2">The sequence shown here is derived from an EMBL/GenBank/DDBJ whole genome shotgun (WGS) entry which is preliminary data.</text>
</comment>
<dbReference type="AlphaFoldDB" id="J0R7E1"/>
<feature type="transmembrane region" description="Helical" evidence="1">
    <location>
        <begin position="32"/>
        <end position="52"/>
    </location>
</feature>
<evidence type="ECO:0000313" key="2">
    <source>
        <dbReference type="EMBL" id="EJF91654.1"/>
    </source>
</evidence>
<name>J0R7E1_9HYPH</name>
<dbReference type="EMBL" id="AIMB01000001">
    <property type="protein sequence ID" value="EJF91654.1"/>
    <property type="molecule type" value="Genomic_DNA"/>
</dbReference>
<keyword evidence="1" id="KW-1133">Transmembrane helix</keyword>
<proteinExistence type="predicted"/>
<protein>
    <submittedName>
        <fullName evidence="2">Uncharacterized protein</fullName>
    </submittedName>
</protein>